<feature type="signal peptide" evidence="16">
    <location>
        <begin position="1"/>
        <end position="24"/>
    </location>
</feature>
<dbReference type="InterPro" id="IPR001967">
    <property type="entry name" value="Peptidase_S11_N"/>
</dbReference>
<feature type="domain" description="Peptidase S11 D-alanyl-D-alanine carboxypeptidase A N-terminal" evidence="17">
    <location>
        <begin position="26"/>
        <end position="255"/>
    </location>
</feature>
<evidence type="ECO:0000256" key="1">
    <source>
        <dbReference type="ARBA" id="ARBA00004752"/>
    </source>
</evidence>
<feature type="chain" id="PRO_5027029259" description="serine-type D-Ala-D-Ala carboxypeptidase" evidence="16">
    <location>
        <begin position="25"/>
        <end position="408"/>
    </location>
</feature>
<dbReference type="EMBL" id="SXDP01000001">
    <property type="protein sequence ID" value="NEZ45684.1"/>
    <property type="molecule type" value="Genomic_DNA"/>
</dbReference>
<dbReference type="GO" id="GO:0008360">
    <property type="term" value="P:regulation of cell shape"/>
    <property type="evidence" value="ECO:0007669"/>
    <property type="project" value="UniProtKB-KW"/>
</dbReference>
<comment type="catalytic activity">
    <reaction evidence="11">
        <text>Preferential cleavage: (Ac)2-L-Lys-D-Ala-|-D-Ala. Also transpeptidation of peptidyl-alanyl moieties that are N-acyl substituents of D-alanine.</text>
        <dbReference type="EC" id="3.4.16.4"/>
    </reaction>
</comment>
<reference evidence="19 20" key="1">
    <citation type="submission" date="2019-04" db="EMBL/GenBank/DDBJ databases">
        <title>Genome sequencing of Clostridium botulinum Groups I-IV and Clostridium butyricum.</title>
        <authorList>
            <person name="Brunt J."/>
            <person name="Van Vliet A.H.M."/>
            <person name="Stringer S.C."/>
            <person name="Carter A.T."/>
            <person name="Peck M.W."/>
        </authorList>
    </citation>
    <scope>NUCLEOTIDE SEQUENCE [LARGE SCALE GENOMIC DNA]</scope>
    <source>
        <strain evidence="19 20">IFR 18/094</strain>
    </source>
</reference>
<evidence type="ECO:0000256" key="6">
    <source>
        <dbReference type="ARBA" id="ARBA00022729"/>
    </source>
</evidence>
<keyword evidence="4 19" id="KW-0121">Carboxypeptidase</keyword>
<dbReference type="EC" id="3.4.16.4" evidence="3"/>
<dbReference type="PANTHER" id="PTHR21581:SF33">
    <property type="entry name" value="D-ALANYL-D-ALANINE CARBOXYPEPTIDASE DACB"/>
    <property type="match status" value="1"/>
</dbReference>
<keyword evidence="5" id="KW-0645">Protease</keyword>
<evidence type="ECO:0000256" key="3">
    <source>
        <dbReference type="ARBA" id="ARBA00012448"/>
    </source>
</evidence>
<dbReference type="InterPro" id="IPR012338">
    <property type="entry name" value="Beta-lactam/transpept-like"/>
</dbReference>
<feature type="active site" description="Proton acceptor" evidence="12">
    <location>
        <position position="63"/>
    </location>
</feature>
<dbReference type="GO" id="GO:0009002">
    <property type="term" value="F:serine-type D-Ala-D-Ala carboxypeptidase activity"/>
    <property type="evidence" value="ECO:0007669"/>
    <property type="project" value="UniProtKB-EC"/>
</dbReference>
<evidence type="ECO:0000256" key="11">
    <source>
        <dbReference type="ARBA" id="ARBA00034000"/>
    </source>
</evidence>
<dbReference type="Proteomes" id="UP000473885">
    <property type="component" value="Unassembled WGS sequence"/>
</dbReference>
<dbReference type="GO" id="GO:0009252">
    <property type="term" value="P:peptidoglycan biosynthetic process"/>
    <property type="evidence" value="ECO:0007669"/>
    <property type="project" value="UniProtKB-UniPathway"/>
</dbReference>
<feature type="active site" description="Acyl-ester intermediate" evidence="12">
    <location>
        <position position="60"/>
    </location>
</feature>
<evidence type="ECO:0000256" key="7">
    <source>
        <dbReference type="ARBA" id="ARBA00022801"/>
    </source>
</evidence>
<feature type="transmembrane region" description="Helical" evidence="15">
    <location>
        <begin position="381"/>
        <end position="400"/>
    </location>
</feature>
<comment type="pathway">
    <text evidence="1">Cell wall biogenesis; peptidoglycan biosynthesis.</text>
</comment>
<keyword evidence="10" id="KW-0961">Cell wall biogenesis/degradation</keyword>
<evidence type="ECO:0000256" key="9">
    <source>
        <dbReference type="ARBA" id="ARBA00022984"/>
    </source>
</evidence>
<comment type="similarity">
    <text evidence="2 14">Belongs to the peptidase S11 family.</text>
</comment>
<keyword evidence="8" id="KW-0133">Cell shape</keyword>
<feature type="domain" description="Peptidase S11 D-Ala-D-Ala carboxypeptidase A C-terminal" evidence="18">
    <location>
        <begin position="277"/>
        <end position="361"/>
    </location>
</feature>
<evidence type="ECO:0000259" key="17">
    <source>
        <dbReference type="Pfam" id="PF00768"/>
    </source>
</evidence>
<evidence type="ECO:0000313" key="20">
    <source>
        <dbReference type="Proteomes" id="UP000473885"/>
    </source>
</evidence>
<dbReference type="InterPro" id="IPR012907">
    <property type="entry name" value="Peptidase_S11_C"/>
</dbReference>
<proteinExistence type="inferred from homology"/>
<dbReference type="OrthoDB" id="9791132at2"/>
<dbReference type="Pfam" id="PF00768">
    <property type="entry name" value="Peptidase_S11"/>
    <property type="match status" value="1"/>
</dbReference>
<evidence type="ECO:0000256" key="8">
    <source>
        <dbReference type="ARBA" id="ARBA00022960"/>
    </source>
</evidence>
<dbReference type="Gene3D" id="3.40.710.10">
    <property type="entry name" value="DD-peptidase/beta-lactamase superfamily"/>
    <property type="match status" value="1"/>
</dbReference>
<evidence type="ECO:0000256" key="4">
    <source>
        <dbReference type="ARBA" id="ARBA00022645"/>
    </source>
</evidence>
<keyword evidence="15" id="KW-0472">Membrane</keyword>
<dbReference type="GO" id="GO:0071555">
    <property type="term" value="P:cell wall organization"/>
    <property type="evidence" value="ECO:0007669"/>
    <property type="project" value="UniProtKB-KW"/>
</dbReference>
<feature type="active site" evidence="12">
    <location>
        <position position="115"/>
    </location>
</feature>
<dbReference type="Pfam" id="PF07943">
    <property type="entry name" value="PBP5_C"/>
    <property type="match status" value="1"/>
</dbReference>
<protein>
    <recommendedName>
        <fullName evidence="3">serine-type D-Ala-D-Ala carboxypeptidase</fullName>
        <ecNumber evidence="3">3.4.16.4</ecNumber>
    </recommendedName>
</protein>
<dbReference type="AlphaFoldDB" id="A0A6M0R648"/>
<dbReference type="GO" id="GO:0006508">
    <property type="term" value="P:proteolysis"/>
    <property type="evidence" value="ECO:0007669"/>
    <property type="project" value="UniProtKB-KW"/>
</dbReference>
<evidence type="ECO:0000256" key="10">
    <source>
        <dbReference type="ARBA" id="ARBA00023316"/>
    </source>
</evidence>
<dbReference type="PRINTS" id="PR00725">
    <property type="entry name" value="DADACBPTASE1"/>
</dbReference>
<evidence type="ECO:0000259" key="18">
    <source>
        <dbReference type="Pfam" id="PF07943"/>
    </source>
</evidence>
<sequence>MKKTFSFLISLFLFISLFSMTIKAKETIPKVSADSAVLMDATTGKLLYSKNADKAYPPASTTKIMTALLTLEKTNLNNIVTIGKNPPLADGSKIYVFEGEKIKVRDLLYGLLLASGNDCAEALAEYIGGSQENFAKMMNKRASELGCTNTNFENPSGLYSKNHKTSSKDLAIIMRELVKHPEYTTIATTSSYNIAPTNKSKESRPLWNSNKLIQKSSNYYYGGCEGGKTGYTTQSEHSYVASVTKNNQRLIVALVHDNKKTFFEDSIKLFDYGFNNYSLTLLYPKNAYVTSYKSRDLNIPLYASKDFYYLSKKNEHKKPNIELTNVDLDSKDFKKGDIVLDACLNCDDQNLGVLKLKSGADHQVIRILNNEIPKSYLNLKFIVPLIGLLIVVLIFLIKFIKNKKQQSV</sequence>
<evidence type="ECO:0000256" key="5">
    <source>
        <dbReference type="ARBA" id="ARBA00022670"/>
    </source>
</evidence>
<dbReference type="UniPathway" id="UPA00219"/>
<accession>A0A6M0R648</accession>
<dbReference type="SUPFAM" id="SSF56601">
    <property type="entry name" value="beta-lactamase/transpeptidase-like"/>
    <property type="match status" value="1"/>
</dbReference>
<gene>
    <name evidence="19" type="ORF">FDF74_00495</name>
</gene>
<keyword evidence="15" id="KW-0812">Transmembrane</keyword>
<feature type="binding site" evidence="13">
    <location>
        <position position="228"/>
    </location>
    <ligand>
        <name>substrate</name>
    </ligand>
</feature>
<evidence type="ECO:0000256" key="15">
    <source>
        <dbReference type="SAM" id="Phobius"/>
    </source>
</evidence>
<dbReference type="PANTHER" id="PTHR21581">
    <property type="entry name" value="D-ALANYL-D-ALANINE CARBOXYPEPTIDASE"/>
    <property type="match status" value="1"/>
</dbReference>
<name>A0A6M0R648_9CLOT</name>
<comment type="caution">
    <text evidence="19">The sequence shown here is derived from an EMBL/GenBank/DDBJ whole genome shotgun (WGS) entry which is preliminary data.</text>
</comment>
<evidence type="ECO:0000256" key="16">
    <source>
        <dbReference type="SAM" id="SignalP"/>
    </source>
</evidence>
<keyword evidence="6 16" id="KW-0732">Signal</keyword>
<organism evidence="19 20">
    <name type="scientific">Clostridium niameyense</name>
    <dbReference type="NCBI Taxonomy" id="1622073"/>
    <lineage>
        <taxon>Bacteria</taxon>
        <taxon>Bacillati</taxon>
        <taxon>Bacillota</taxon>
        <taxon>Clostridia</taxon>
        <taxon>Eubacteriales</taxon>
        <taxon>Clostridiaceae</taxon>
        <taxon>Clostridium</taxon>
    </lineage>
</organism>
<evidence type="ECO:0000313" key="19">
    <source>
        <dbReference type="EMBL" id="NEZ45684.1"/>
    </source>
</evidence>
<evidence type="ECO:0000256" key="2">
    <source>
        <dbReference type="ARBA" id="ARBA00007164"/>
    </source>
</evidence>
<dbReference type="InterPro" id="IPR018044">
    <property type="entry name" value="Peptidase_S11"/>
</dbReference>
<keyword evidence="9" id="KW-0573">Peptidoglycan synthesis</keyword>
<evidence type="ECO:0000256" key="12">
    <source>
        <dbReference type="PIRSR" id="PIRSR618044-1"/>
    </source>
</evidence>
<keyword evidence="7" id="KW-0378">Hydrolase</keyword>
<evidence type="ECO:0000256" key="13">
    <source>
        <dbReference type="PIRSR" id="PIRSR618044-2"/>
    </source>
</evidence>
<keyword evidence="20" id="KW-1185">Reference proteome</keyword>
<keyword evidence="15" id="KW-1133">Transmembrane helix</keyword>
<evidence type="ECO:0000256" key="14">
    <source>
        <dbReference type="RuleBase" id="RU004016"/>
    </source>
</evidence>
<dbReference type="RefSeq" id="WP_050606803.1">
    <property type="nucleotide sequence ID" value="NZ_CABKUB010000006.1"/>
</dbReference>